<gene>
    <name evidence="1" type="ORF">SOCE836_011330</name>
</gene>
<dbReference type="RefSeq" id="WP_129573284.1">
    <property type="nucleotide sequence ID" value="NZ_CP012672.1"/>
</dbReference>
<reference evidence="1 2" key="1">
    <citation type="submission" date="2015-09" db="EMBL/GenBank/DDBJ databases">
        <title>Sorangium comparison.</title>
        <authorList>
            <person name="Zaburannyi N."/>
            <person name="Bunk B."/>
            <person name="Overmann J."/>
            <person name="Mueller R."/>
        </authorList>
    </citation>
    <scope>NUCLEOTIDE SEQUENCE [LARGE SCALE GENOMIC DNA]</scope>
    <source>
        <strain evidence="1 2">So ce836</strain>
    </source>
</reference>
<dbReference type="AlphaFoldDB" id="A0A4P2QHL0"/>
<sequence length="67" mass="7457">MFMKLHWEQIQEETNSGHTTYRTPIRGGWLVAVWAPKQDGAASGAGGGLTFVADAQHEWMVDTIEIK</sequence>
<dbReference type="Proteomes" id="UP000295497">
    <property type="component" value="Chromosome"/>
</dbReference>
<protein>
    <submittedName>
        <fullName evidence="1">Uncharacterized protein</fullName>
    </submittedName>
</protein>
<evidence type="ECO:0000313" key="2">
    <source>
        <dbReference type="Proteomes" id="UP000295497"/>
    </source>
</evidence>
<evidence type="ECO:0000313" key="1">
    <source>
        <dbReference type="EMBL" id="AUX29048.1"/>
    </source>
</evidence>
<organism evidence="1 2">
    <name type="scientific">Sorangium cellulosum</name>
    <name type="common">Polyangium cellulosum</name>
    <dbReference type="NCBI Taxonomy" id="56"/>
    <lineage>
        <taxon>Bacteria</taxon>
        <taxon>Pseudomonadati</taxon>
        <taxon>Myxococcota</taxon>
        <taxon>Polyangia</taxon>
        <taxon>Polyangiales</taxon>
        <taxon>Polyangiaceae</taxon>
        <taxon>Sorangium</taxon>
    </lineage>
</organism>
<name>A0A4P2QHL0_SORCE</name>
<accession>A0A4P2QHL0</accession>
<dbReference type="EMBL" id="CP012672">
    <property type="protein sequence ID" value="AUX29048.1"/>
    <property type="molecule type" value="Genomic_DNA"/>
</dbReference>
<proteinExistence type="predicted"/>